<dbReference type="AlphaFoldDB" id="A0A5C4J8H2"/>
<proteinExistence type="predicted"/>
<feature type="transmembrane region" description="Helical" evidence="2">
    <location>
        <begin position="6"/>
        <end position="23"/>
    </location>
</feature>
<comment type="caution">
    <text evidence="3">The sequence shown here is derived from an EMBL/GenBank/DDBJ whole genome shotgun (WGS) entry which is preliminary data.</text>
</comment>
<protein>
    <submittedName>
        <fullName evidence="3">Uncharacterized protein</fullName>
    </submittedName>
</protein>
<organism evidence="3 4">
    <name type="scientific">Actinomadura soli</name>
    <dbReference type="NCBI Taxonomy" id="2508997"/>
    <lineage>
        <taxon>Bacteria</taxon>
        <taxon>Bacillati</taxon>
        <taxon>Actinomycetota</taxon>
        <taxon>Actinomycetes</taxon>
        <taxon>Streptosporangiales</taxon>
        <taxon>Thermomonosporaceae</taxon>
        <taxon>Actinomadura</taxon>
    </lineage>
</organism>
<reference evidence="3 4" key="1">
    <citation type="submission" date="2019-05" db="EMBL/GenBank/DDBJ databases">
        <title>Draft genome sequence of Actinomadura sp. 14C53.</title>
        <authorList>
            <person name="Saricaoglu S."/>
            <person name="Isik K."/>
        </authorList>
    </citation>
    <scope>NUCLEOTIDE SEQUENCE [LARGE SCALE GENOMIC DNA]</scope>
    <source>
        <strain evidence="3 4">14C53</strain>
    </source>
</reference>
<evidence type="ECO:0000313" key="4">
    <source>
        <dbReference type="Proteomes" id="UP000309174"/>
    </source>
</evidence>
<dbReference type="OrthoDB" id="3534693at2"/>
<dbReference type="RefSeq" id="WP_138647968.1">
    <property type="nucleotide sequence ID" value="NZ_VCKW01000158.1"/>
</dbReference>
<dbReference type="EMBL" id="VCKW01000158">
    <property type="protein sequence ID" value="TMQ92736.1"/>
    <property type="molecule type" value="Genomic_DNA"/>
</dbReference>
<gene>
    <name evidence="3" type="ORF">ETD83_26715</name>
</gene>
<keyword evidence="4" id="KW-1185">Reference proteome</keyword>
<accession>A0A5C4J8H2</accession>
<feature type="region of interest" description="Disordered" evidence="1">
    <location>
        <begin position="33"/>
        <end position="73"/>
    </location>
</feature>
<sequence length="247" mass="27138">MVSPEVLAVPAWWAMAMIGIAIVQTMRSAPNPHLAFSATPRPPGANETSAQKRRSRDGCLPEEGNWRGSQRTPAKLASQRWMMPVVTLLLLTGCTAEDSAVPLPTAAKSPSVSPPQSDAEPIKRSYIAFIAILDRADSLPTGTRRQELAFHMTDPQLTRVIDRIKEMEEENLTSYGKVVAHVQDIHVKDTDATLRDCQDSRDAGTMNALTGKKINRGIEKENLKTYLSKGPDGRWRVTKTVSYGKGC</sequence>
<dbReference type="Proteomes" id="UP000309174">
    <property type="component" value="Unassembled WGS sequence"/>
</dbReference>
<name>A0A5C4J8H2_9ACTN</name>
<evidence type="ECO:0000256" key="2">
    <source>
        <dbReference type="SAM" id="Phobius"/>
    </source>
</evidence>
<keyword evidence="2" id="KW-0812">Transmembrane</keyword>
<evidence type="ECO:0000313" key="3">
    <source>
        <dbReference type="EMBL" id="TMQ92736.1"/>
    </source>
</evidence>
<evidence type="ECO:0000256" key="1">
    <source>
        <dbReference type="SAM" id="MobiDB-lite"/>
    </source>
</evidence>
<keyword evidence="2" id="KW-1133">Transmembrane helix</keyword>
<keyword evidence="2" id="KW-0472">Membrane</keyword>